<gene>
    <name evidence="11 12 13 14 15 16" type="primary">LOC116301470</name>
</gene>
<dbReference type="RefSeq" id="XP_031566398.1">
    <property type="nucleotide sequence ID" value="XM_031710538.1"/>
</dbReference>
<dbReference type="PROSITE" id="PS50262">
    <property type="entry name" value="G_PROTEIN_RECEP_F1_2"/>
    <property type="match status" value="1"/>
</dbReference>
<comment type="similarity">
    <text evidence="7">Belongs to the G-protein coupled receptor 1 family.</text>
</comment>
<evidence type="ECO:0000256" key="6">
    <source>
        <dbReference type="ARBA" id="ARBA00023170"/>
    </source>
</evidence>
<dbReference type="InterPro" id="IPR017452">
    <property type="entry name" value="GPCR_Rhodpsn_7TM"/>
</dbReference>
<dbReference type="GeneID" id="116301470"/>
<dbReference type="CDD" id="cd00637">
    <property type="entry name" value="7tm_classA_rhodopsin-like"/>
    <property type="match status" value="1"/>
</dbReference>
<keyword evidence="4 8" id="KW-1133">Transmembrane helix</keyword>
<keyword evidence="2" id="KW-1003">Cell membrane</keyword>
<dbReference type="RefSeq" id="XP_031566394.1">
    <property type="nucleotide sequence ID" value="XM_031710534.1"/>
</dbReference>
<evidence type="ECO:0000256" key="4">
    <source>
        <dbReference type="ARBA" id="ARBA00022989"/>
    </source>
</evidence>
<dbReference type="Pfam" id="PF00001">
    <property type="entry name" value="7tm_1"/>
    <property type="match status" value="1"/>
</dbReference>
<feature type="domain" description="G-protein coupled receptors family 1 profile" evidence="9">
    <location>
        <begin position="22"/>
        <end position="296"/>
    </location>
</feature>
<dbReference type="Gene3D" id="1.20.1070.10">
    <property type="entry name" value="Rhodopsin 7-helix transmembrane proteins"/>
    <property type="match status" value="1"/>
</dbReference>
<feature type="transmembrane region" description="Helical" evidence="8">
    <location>
        <begin position="85"/>
        <end position="103"/>
    </location>
</feature>
<dbReference type="KEGG" id="aten:116301470"/>
<dbReference type="RefSeq" id="XP_031566392.1">
    <property type="nucleotide sequence ID" value="XM_031710532.1"/>
</dbReference>
<dbReference type="InterPro" id="IPR000276">
    <property type="entry name" value="GPCR_Rhodpsn"/>
</dbReference>
<dbReference type="AlphaFoldDB" id="A0A6P8IIP2"/>
<evidence type="ECO:0000256" key="7">
    <source>
        <dbReference type="RuleBase" id="RU000688"/>
    </source>
</evidence>
<protein>
    <submittedName>
        <fullName evidence="11 12">Orexin receptor type 1-like</fullName>
    </submittedName>
</protein>
<accession>A0A6P8IIP2</accession>
<reference evidence="11 12" key="1">
    <citation type="submission" date="2025-04" db="UniProtKB">
        <authorList>
            <consortium name="RefSeq"/>
        </authorList>
    </citation>
    <scope>IDENTIFICATION</scope>
    <source>
        <tissue evidence="11 12">Tentacle</tissue>
    </source>
</reference>
<keyword evidence="6 7" id="KW-0675">Receptor</keyword>
<feature type="transmembrane region" description="Helical" evidence="8">
    <location>
        <begin position="6"/>
        <end position="29"/>
    </location>
</feature>
<dbReference type="PANTHER" id="PTHR24241">
    <property type="entry name" value="NEUROPEPTIDE RECEPTOR-RELATED G-PROTEIN COUPLED RECEPTOR"/>
    <property type="match status" value="1"/>
</dbReference>
<dbReference type="RefSeq" id="XP_031566393.1">
    <property type="nucleotide sequence ID" value="XM_031710533.1"/>
</dbReference>
<evidence type="ECO:0000313" key="12">
    <source>
        <dbReference type="RefSeq" id="XP_031566393.1"/>
    </source>
</evidence>
<evidence type="ECO:0000256" key="8">
    <source>
        <dbReference type="SAM" id="Phobius"/>
    </source>
</evidence>
<keyword evidence="7" id="KW-0807">Transducer</keyword>
<keyword evidence="7" id="KW-0297">G-protein coupled receptor</keyword>
<dbReference type="GO" id="GO:0004930">
    <property type="term" value="F:G protein-coupled receptor activity"/>
    <property type="evidence" value="ECO:0007669"/>
    <property type="project" value="UniProtKB-KW"/>
</dbReference>
<evidence type="ECO:0000313" key="13">
    <source>
        <dbReference type="RefSeq" id="XP_031566394.1"/>
    </source>
</evidence>
<feature type="transmembrane region" description="Helical" evidence="8">
    <location>
        <begin position="41"/>
        <end position="65"/>
    </location>
</feature>
<evidence type="ECO:0000256" key="5">
    <source>
        <dbReference type="ARBA" id="ARBA00023136"/>
    </source>
</evidence>
<dbReference type="PANTHER" id="PTHR24241:SF76">
    <property type="entry name" value="NEUROPEPTIDE SIFAMIDE RECEPTOR"/>
    <property type="match status" value="1"/>
</dbReference>
<evidence type="ECO:0000256" key="2">
    <source>
        <dbReference type="ARBA" id="ARBA00022475"/>
    </source>
</evidence>
<evidence type="ECO:0000313" key="14">
    <source>
        <dbReference type="RefSeq" id="XP_031566395.1"/>
    </source>
</evidence>
<dbReference type="RefSeq" id="XP_031566395.1">
    <property type="nucleotide sequence ID" value="XM_031710535.1"/>
</dbReference>
<feature type="transmembrane region" description="Helical" evidence="8">
    <location>
        <begin position="241"/>
        <end position="259"/>
    </location>
</feature>
<dbReference type="Proteomes" id="UP000515163">
    <property type="component" value="Unplaced"/>
</dbReference>
<keyword evidence="3 7" id="KW-0812">Transmembrane</keyword>
<dbReference type="SUPFAM" id="SSF81321">
    <property type="entry name" value="Family A G protein-coupled receptor-like"/>
    <property type="match status" value="1"/>
</dbReference>
<dbReference type="GO" id="GO:0032870">
    <property type="term" value="P:cellular response to hormone stimulus"/>
    <property type="evidence" value="ECO:0007669"/>
    <property type="project" value="TreeGrafter"/>
</dbReference>
<dbReference type="OrthoDB" id="5987909at2759"/>
<evidence type="ECO:0000313" key="16">
    <source>
        <dbReference type="RefSeq" id="XP_031566398.1"/>
    </source>
</evidence>
<sequence>MINMSALKASIIAIFFVTTTIGNCLVLHVGRKHWGHTSGHITHFLVFHLSIADLIVTMFCMPFEFTEELLEKWLFGRATCKIIEYIQASALGASVYIITFIAVDRYLSIVRPLTSKLKARHGKYIVIFSWLVPVLVSTPYLAIFDIELEQHSFKNGTTMICETRGLPYPWLNKCYWVVEMYFTFILPLAIMTFCYSRLMKKILNLKKVGEPRQPSQHNQLSASSDPIEHNLRRIKLKSVKLTIAFVTIFIICWTPKIVLELMRITRGTREVHRRTAIYEVALFMSYMNETLNPVLYALFDPYFSDKIMGMFGKKERSFGGTTTDTSG</sequence>
<dbReference type="PROSITE" id="PS00237">
    <property type="entry name" value="G_PROTEIN_RECEP_F1_1"/>
    <property type="match status" value="1"/>
</dbReference>
<dbReference type="RefSeq" id="XP_031566397.1">
    <property type="nucleotide sequence ID" value="XM_031710537.1"/>
</dbReference>
<proteinExistence type="inferred from homology"/>
<evidence type="ECO:0000256" key="3">
    <source>
        <dbReference type="ARBA" id="ARBA00022692"/>
    </source>
</evidence>
<evidence type="ECO:0000259" key="9">
    <source>
        <dbReference type="PROSITE" id="PS50262"/>
    </source>
</evidence>
<evidence type="ECO:0000256" key="1">
    <source>
        <dbReference type="ARBA" id="ARBA00004651"/>
    </source>
</evidence>
<name>A0A6P8IIP2_ACTTE</name>
<keyword evidence="10" id="KW-1185">Reference proteome</keyword>
<feature type="transmembrane region" description="Helical" evidence="8">
    <location>
        <begin position="175"/>
        <end position="196"/>
    </location>
</feature>
<dbReference type="PRINTS" id="PR00237">
    <property type="entry name" value="GPCRRHODOPSN"/>
</dbReference>
<organism evidence="10 12">
    <name type="scientific">Actinia tenebrosa</name>
    <name type="common">Australian red waratah sea anemone</name>
    <dbReference type="NCBI Taxonomy" id="6105"/>
    <lineage>
        <taxon>Eukaryota</taxon>
        <taxon>Metazoa</taxon>
        <taxon>Cnidaria</taxon>
        <taxon>Anthozoa</taxon>
        <taxon>Hexacorallia</taxon>
        <taxon>Actiniaria</taxon>
        <taxon>Actiniidae</taxon>
        <taxon>Actinia</taxon>
    </lineage>
</organism>
<dbReference type="GO" id="GO:0005886">
    <property type="term" value="C:plasma membrane"/>
    <property type="evidence" value="ECO:0007669"/>
    <property type="project" value="UniProtKB-SubCell"/>
</dbReference>
<comment type="subcellular location">
    <subcellularLocation>
        <location evidence="1">Cell membrane</location>
        <topology evidence="1">Multi-pass membrane protein</topology>
    </subcellularLocation>
</comment>
<evidence type="ECO:0000313" key="10">
    <source>
        <dbReference type="Proteomes" id="UP000515163"/>
    </source>
</evidence>
<dbReference type="GO" id="GO:0042277">
    <property type="term" value="F:peptide binding"/>
    <property type="evidence" value="ECO:0007669"/>
    <property type="project" value="TreeGrafter"/>
</dbReference>
<feature type="transmembrane region" description="Helical" evidence="8">
    <location>
        <begin position="124"/>
        <end position="143"/>
    </location>
</feature>
<evidence type="ECO:0000313" key="15">
    <source>
        <dbReference type="RefSeq" id="XP_031566397.1"/>
    </source>
</evidence>
<keyword evidence="5 8" id="KW-0472">Membrane</keyword>
<evidence type="ECO:0000313" key="11">
    <source>
        <dbReference type="RefSeq" id="XP_031566392.1"/>
    </source>
</evidence>